<reference evidence="1" key="1">
    <citation type="submission" date="2021-06" db="EMBL/GenBank/DDBJ databases">
        <title>Parelaphostrongylus tenuis whole genome reference sequence.</title>
        <authorList>
            <person name="Garwood T.J."/>
            <person name="Larsen P.A."/>
            <person name="Fountain-Jones N.M."/>
            <person name="Garbe J.R."/>
            <person name="Macchietto M.G."/>
            <person name="Kania S.A."/>
            <person name="Gerhold R.W."/>
            <person name="Richards J.E."/>
            <person name="Wolf T.M."/>
        </authorList>
    </citation>
    <scope>NUCLEOTIDE SEQUENCE</scope>
    <source>
        <strain evidence="1">MNPRO001-30</strain>
        <tissue evidence="1">Meninges</tissue>
    </source>
</reference>
<dbReference type="AlphaFoldDB" id="A0AAD5MRE7"/>
<organism evidence="1 2">
    <name type="scientific">Parelaphostrongylus tenuis</name>
    <name type="common">Meningeal worm</name>
    <dbReference type="NCBI Taxonomy" id="148309"/>
    <lineage>
        <taxon>Eukaryota</taxon>
        <taxon>Metazoa</taxon>
        <taxon>Ecdysozoa</taxon>
        <taxon>Nematoda</taxon>
        <taxon>Chromadorea</taxon>
        <taxon>Rhabditida</taxon>
        <taxon>Rhabditina</taxon>
        <taxon>Rhabditomorpha</taxon>
        <taxon>Strongyloidea</taxon>
        <taxon>Metastrongylidae</taxon>
        <taxon>Parelaphostrongylus</taxon>
    </lineage>
</organism>
<gene>
    <name evidence="1" type="ORF">KIN20_023288</name>
</gene>
<dbReference type="EMBL" id="JAHQIW010004709">
    <property type="protein sequence ID" value="KAJ1363420.1"/>
    <property type="molecule type" value="Genomic_DNA"/>
</dbReference>
<dbReference type="Proteomes" id="UP001196413">
    <property type="component" value="Unassembled WGS sequence"/>
</dbReference>
<name>A0AAD5MRE7_PARTN</name>
<accession>A0AAD5MRE7</accession>
<comment type="caution">
    <text evidence="1">The sequence shown here is derived from an EMBL/GenBank/DDBJ whole genome shotgun (WGS) entry which is preliminary data.</text>
</comment>
<evidence type="ECO:0000313" key="2">
    <source>
        <dbReference type="Proteomes" id="UP001196413"/>
    </source>
</evidence>
<proteinExistence type="predicted"/>
<keyword evidence="2" id="KW-1185">Reference proteome</keyword>
<evidence type="ECO:0000313" key="1">
    <source>
        <dbReference type="EMBL" id="KAJ1363420.1"/>
    </source>
</evidence>
<protein>
    <submittedName>
        <fullName evidence="1">Uncharacterized protein</fullName>
    </submittedName>
</protein>
<sequence>MAENQFAHQSVHLQQCSEEMEQLVAKVGKAQKCRGHSFLYRIQSYVLIAHTPKWMWYQSDAFSVK</sequence>